<keyword evidence="13 18" id="KW-0694">RNA-binding</keyword>
<dbReference type="SUPFAM" id="SSF52540">
    <property type="entry name" value="P-loop containing nucleoside triphosphate hydrolases"/>
    <property type="match status" value="1"/>
</dbReference>
<protein>
    <submittedName>
        <fullName evidence="25">OLC1v1025698C2</fullName>
    </submittedName>
</protein>
<dbReference type="Gene3D" id="1.10.1520.10">
    <property type="entry name" value="Ribonuclease III domain"/>
    <property type="match status" value="2"/>
</dbReference>
<evidence type="ECO:0000256" key="4">
    <source>
        <dbReference type="ARBA" id="ARBA00022722"/>
    </source>
</evidence>
<dbReference type="PANTHER" id="PTHR14950">
    <property type="entry name" value="DICER-RELATED"/>
    <property type="match status" value="1"/>
</dbReference>
<evidence type="ECO:0000259" key="19">
    <source>
        <dbReference type="PROSITE" id="PS50137"/>
    </source>
</evidence>
<evidence type="ECO:0000256" key="8">
    <source>
        <dbReference type="ARBA" id="ARBA00022759"/>
    </source>
</evidence>
<feature type="domain" description="Helicase C-terminal" evidence="23">
    <location>
        <begin position="419"/>
        <end position="597"/>
    </location>
</feature>
<evidence type="ECO:0000256" key="11">
    <source>
        <dbReference type="ARBA" id="ARBA00022840"/>
    </source>
</evidence>
<dbReference type="InterPro" id="IPR014001">
    <property type="entry name" value="Helicase_ATP-bd"/>
</dbReference>
<reference evidence="25" key="1">
    <citation type="submission" date="2023-03" db="EMBL/GenBank/DDBJ databases">
        <authorList>
            <person name="Julca I."/>
        </authorList>
    </citation>
    <scope>NUCLEOTIDE SEQUENCE</scope>
</reference>
<evidence type="ECO:0000259" key="20">
    <source>
        <dbReference type="PROSITE" id="PS50142"/>
    </source>
</evidence>
<dbReference type="GO" id="GO:0005634">
    <property type="term" value="C:nucleus"/>
    <property type="evidence" value="ECO:0007669"/>
    <property type="project" value="UniProtKB-SubCell"/>
</dbReference>
<evidence type="ECO:0000256" key="9">
    <source>
        <dbReference type="ARBA" id="ARBA00022801"/>
    </source>
</evidence>
<evidence type="ECO:0000256" key="18">
    <source>
        <dbReference type="PROSITE-ProRule" id="PRU00657"/>
    </source>
</evidence>
<evidence type="ECO:0000256" key="12">
    <source>
        <dbReference type="ARBA" id="ARBA00022842"/>
    </source>
</evidence>
<comment type="cofactor">
    <cofactor evidence="2">
        <name>Mg(2+)</name>
        <dbReference type="ChEBI" id="CHEBI:18420"/>
    </cofactor>
</comment>
<dbReference type="InterPro" id="IPR036389">
    <property type="entry name" value="RNase_III_sf"/>
</dbReference>
<feature type="domain" description="DRBM" evidence="19">
    <location>
        <begin position="1376"/>
        <end position="1444"/>
    </location>
</feature>
<dbReference type="PROSITE" id="PS50142">
    <property type="entry name" value="RNASE_3_2"/>
    <property type="match status" value="2"/>
</dbReference>
<keyword evidence="15" id="KW-0464">Manganese</keyword>
<dbReference type="InterPro" id="IPR001650">
    <property type="entry name" value="Helicase_C-like"/>
</dbReference>
<feature type="domain" description="Dicer dsRNA-binding fold" evidence="24">
    <location>
        <begin position="605"/>
        <end position="691"/>
    </location>
</feature>
<dbReference type="PROSITE" id="PS51194">
    <property type="entry name" value="HELICASE_CTER"/>
    <property type="match status" value="1"/>
</dbReference>
<dbReference type="PROSITE" id="PS00517">
    <property type="entry name" value="RNASE_3_1"/>
    <property type="match status" value="1"/>
</dbReference>
<comment type="similarity">
    <text evidence="17 18">Belongs to the helicase family. Dicer subfamily.</text>
</comment>
<dbReference type="SUPFAM" id="SSF54768">
    <property type="entry name" value="dsRNA-binding domain-like"/>
    <property type="match status" value="1"/>
</dbReference>
<dbReference type="InterPro" id="IPR005034">
    <property type="entry name" value="Dicer_dimerisation"/>
</dbReference>
<evidence type="ECO:0000256" key="2">
    <source>
        <dbReference type="ARBA" id="ARBA00001946"/>
    </source>
</evidence>
<evidence type="ECO:0000256" key="15">
    <source>
        <dbReference type="ARBA" id="ARBA00023211"/>
    </source>
</evidence>
<evidence type="ECO:0000313" key="25">
    <source>
        <dbReference type="EMBL" id="CAI9090836.1"/>
    </source>
</evidence>
<dbReference type="Gene3D" id="2.170.260.10">
    <property type="entry name" value="paz domain"/>
    <property type="match status" value="1"/>
</dbReference>
<name>A0AAV1C5B4_OLDCO</name>
<keyword evidence="4" id="KW-0540">Nuclease</keyword>
<evidence type="ECO:0000256" key="16">
    <source>
        <dbReference type="ARBA" id="ARBA00023242"/>
    </source>
</evidence>
<dbReference type="GO" id="GO:0003723">
    <property type="term" value="F:RNA binding"/>
    <property type="evidence" value="ECO:0007669"/>
    <property type="project" value="UniProtKB-UniRule"/>
</dbReference>
<dbReference type="InterPro" id="IPR038248">
    <property type="entry name" value="Dicer_dimer_sf"/>
</dbReference>
<feature type="domain" description="Helicase ATP-binding" evidence="22">
    <location>
        <begin position="43"/>
        <end position="222"/>
    </location>
</feature>
<dbReference type="SMART" id="SM00535">
    <property type="entry name" value="RIBOc"/>
    <property type="match status" value="2"/>
</dbReference>
<dbReference type="SUPFAM" id="SSF101690">
    <property type="entry name" value="PAZ domain"/>
    <property type="match status" value="1"/>
</dbReference>
<evidence type="ECO:0000259" key="23">
    <source>
        <dbReference type="PROSITE" id="PS51194"/>
    </source>
</evidence>
<dbReference type="Pfam" id="PF00636">
    <property type="entry name" value="Ribonuclease_3"/>
    <property type="match status" value="2"/>
</dbReference>
<dbReference type="SMART" id="SM00487">
    <property type="entry name" value="DEXDc"/>
    <property type="match status" value="1"/>
</dbReference>
<evidence type="ECO:0000256" key="1">
    <source>
        <dbReference type="ARBA" id="ARBA00001936"/>
    </source>
</evidence>
<keyword evidence="11" id="KW-0067">ATP-binding</keyword>
<dbReference type="GO" id="GO:0005524">
    <property type="term" value="F:ATP binding"/>
    <property type="evidence" value="ECO:0007669"/>
    <property type="project" value="UniProtKB-KW"/>
</dbReference>
<evidence type="ECO:0000256" key="3">
    <source>
        <dbReference type="ARBA" id="ARBA00004123"/>
    </source>
</evidence>
<dbReference type="CDD" id="cd18034">
    <property type="entry name" value="DEXHc_dicer"/>
    <property type="match status" value="1"/>
</dbReference>
<dbReference type="PANTHER" id="PTHR14950:SF70">
    <property type="entry name" value="ENDORIBONUCLEASE DICER HOMOLOG 2"/>
    <property type="match status" value="1"/>
</dbReference>
<evidence type="ECO:0000256" key="7">
    <source>
        <dbReference type="ARBA" id="ARBA00022741"/>
    </source>
</evidence>
<evidence type="ECO:0000256" key="10">
    <source>
        <dbReference type="ARBA" id="ARBA00022806"/>
    </source>
</evidence>
<dbReference type="Pfam" id="PF03368">
    <property type="entry name" value="Dicer_dimer"/>
    <property type="match status" value="1"/>
</dbReference>
<dbReference type="FunFam" id="1.10.1520.10:FF:000004">
    <property type="entry name" value="Endoribonuclease dicer-like 1"/>
    <property type="match status" value="1"/>
</dbReference>
<dbReference type="PROSITE" id="PS51192">
    <property type="entry name" value="HELICASE_ATP_BIND_1"/>
    <property type="match status" value="1"/>
</dbReference>
<dbReference type="GO" id="GO:0004525">
    <property type="term" value="F:ribonuclease III activity"/>
    <property type="evidence" value="ECO:0007669"/>
    <property type="project" value="InterPro"/>
</dbReference>
<dbReference type="Gene3D" id="3.30.160.20">
    <property type="match status" value="1"/>
</dbReference>
<dbReference type="InterPro" id="IPR014720">
    <property type="entry name" value="dsRBD_dom"/>
</dbReference>
<dbReference type="GO" id="GO:0005737">
    <property type="term" value="C:cytoplasm"/>
    <property type="evidence" value="ECO:0007669"/>
    <property type="project" value="TreeGrafter"/>
</dbReference>
<keyword evidence="14" id="KW-0943">RNA-mediated gene silencing</keyword>
<feature type="domain" description="RNase III" evidence="20">
    <location>
        <begin position="1035"/>
        <end position="1167"/>
    </location>
</feature>
<evidence type="ECO:0000259" key="21">
    <source>
        <dbReference type="PROSITE" id="PS50821"/>
    </source>
</evidence>
<dbReference type="FunFam" id="1.10.1520.10:FF:000013">
    <property type="entry name" value="Endoribonuclease Dicer homolog 2"/>
    <property type="match status" value="1"/>
</dbReference>
<keyword evidence="26" id="KW-1185">Reference proteome</keyword>
<dbReference type="Gene3D" id="3.30.160.380">
    <property type="entry name" value="Dicer dimerisation domain"/>
    <property type="match status" value="1"/>
</dbReference>
<sequence length="1450" mass="163368">MAEHSRSSSKRKREAMDSIDMSLDSDTGGVSADPVPRNYQLEALEKAIKQNTVVFLETGSGKTLIAIMLLRSYAYAIRKPSPFIAIFLVPTVVLVNQQGDVVKRHSDLKVGKYWGDMGIDYWGAATWEQQVKEYEVLVMTPAILLSALRHGFLKLDIIKVLIFDECHNARGKHPYACIMKEFYHLYLESGYSNLPRIFGMTASPIKAKGSSSPSVCWQQIHELENLMNSKVYTCVNESVIAEHVPFSTPKLKLYVHIDVPSDLHQHVASQLGMLKGKYENTVQKSSFSKSIAESTRKRLDKVYSTLLFCVNELGIWLAVKAAECFSRVKTDVLSWERLDGRGEAIVKNFSSEASSILSECMPSSNVPLKGFYFNLLVAFNCLFLNLLVPFALNTGPEWCIGCDTDADINAGYLTSKVICLYDSLLEYRDQKELRCIIFVERVITAIVLQALLNELLLKRCGWRAAYMAGNNSSLKSQSRNEQHHVVDDFRKGTLHIIVATSILEEGLDVKSCNLVIRYDPSATVCSFIQSRGRARMQSSDFLIMVKSGDTSTLNRICNYVCCGTMMREESLIHALVPCTPLNCEMDEEHYYKVQSTGACVNLASSIQLLHFYCSRLPCDGYFKSYPRYVIDKQSETCTLHLPRSCPLKSSSVEGDSKDLKQLASLKACEQLHKIGELTDNLVPNVVAEEKEAGELRSYEAKDDEQMRFVPPELVGIGGNISEAEYFCYLIELLPEFDYDIQPHDIILAVKTRLECDEETLKFDVDVDKGRLVVQMRFVGSIILESKEVFLCQQFQVAVLRLLLDRNLKKLCEALDSLHQNKESVFFDYLLLPVTGTQQHRSINWEYIKSVQLHHEEISNQHLDSCVAKGLGHFVNTINGLVCRCILETCLVCTPHNGFLYCITGTLDNLNGNSMLELRTGGSISYTSYFRKKHGINLRFVGESLLHGRRIFTVQNYVHRSKSQKSKEASKHSVELPPELCSVIMAPVSAASLYSFSHAPLIMHRIESFLIAANLKRFHVDQYTKNAVIPTLKVLEAITTKKCLEKFHLESLETLGDSFLKYAISQQLFKTLRIHHEGLLSIKREKIISNASLCKLGCDQKISGFIRNEPFDPKLWIIPGDSSGSCKLEKEMLSAKRMVYVQQKRSMKNKRVADAVEALIGAFLSTGGETAALLFMKWLGIEVDFSYVPYSMPLQVSPEKLVNVHHLEALLNYKFRDASLLVEALTHGSYMLPEIPRCYQRLEFLGDAVLDYLITTHLYFKHPALSPGLLTDLRSASVNNDCYSQSAIKAGLHKHILHASHELHRHIANAVHEVEQSSLVSTFGWDSETMFPKVLGDVIESLAGAILVDSEYNKEILFQSIKPLLEPMITPEMLKTHPVRELDELCNKERYAMKKPVPVRYENGNALVTVEVEANGITHDVSASASDKKTAKRLACKEMLKLLKEWNGNSS</sequence>
<keyword evidence="9" id="KW-0378">Hydrolase</keyword>
<comment type="cofactor">
    <cofactor evidence="1">
        <name>Mn(2+)</name>
        <dbReference type="ChEBI" id="CHEBI:29035"/>
    </cofactor>
</comment>
<dbReference type="InterPro" id="IPR036085">
    <property type="entry name" value="PAZ_dom_sf"/>
</dbReference>
<comment type="subcellular location">
    <subcellularLocation>
        <location evidence="3">Nucleus</location>
    </subcellularLocation>
</comment>
<feature type="domain" description="PAZ" evidence="21">
    <location>
        <begin position="876"/>
        <end position="984"/>
    </location>
</feature>
<dbReference type="Gene3D" id="3.40.50.300">
    <property type="entry name" value="P-loop containing nucleotide triphosphate hydrolases"/>
    <property type="match status" value="2"/>
</dbReference>
<gene>
    <name evidence="25" type="ORF">OLC1_LOCUS2901</name>
</gene>
<keyword evidence="10" id="KW-0347">Helicase</keyword>
<organism evidence="25 26">
    <name type="scientific">Oldenlandia corymbosa var. corymbosa</name>
    <dbReference type="NCBI Taxonomy" id="529605"/>
    <lineage>
        <taxon>Eukaryota</taxon>
        <taxon>Viridiplantae</taxon>
        <taxon>Streptophyta</taxon>
        <taxon>Embryophyta</taxon>
        <taxon>Tracheophyta</taxon>
        <taxon>Spermatophyta</taxon>
        <taxon>Magnoliopsida</taxon>
        <taxon>eudicotyledons</taxon>
        <taxon>Gunneridae</taxon>
        <taxon>Pentapetalae</taxon>
        <taxon>asterids</taxon>
        <taxon>lamiids</taxon>
        <taxon>Gentianales</taxon>
        <taxon>Rubiaceae</taxon>
        <taxon>Rubioideae</taxon>
        <taxon>Spermacoceae</taxon>
        <taxon>Hedyotis-Oldenlandia complex</taxon>
        <taxon>Oldenlandia</taxon>
    </lineage>
</organism>
<keyword evidence="8" id="KW-0255">Endonuclease</keyword>
<dbReference type="SUPFAM" id="SSF69065">
    <property type="entry name" value="RNase III domain-like"/>
    <property type="match status" value="2"/>
</dbReference>
<proteinExistence type="inferred from homology"/>
<dbReference type="FunFam" id="3.40.50.300:FF:000420">
    <property type="entry name" value="Endoribonuclease dicer-like 1"/>
    <property type="match status" value="1"/>
</dbReference>
<evidence type="ECO:0000256" key="17">
    <source>
        <dbReference type="ARBA" id="ARBA00035116"/>
    </source>
</evidence>
<evidence type="ECO:0000256" key="13">
    <source>
        <dbReference type="ARBA" id="ARBA00022884"/>
    </source>
</evidence>
<evidence type="ECO:0000256" key="14">
    <source>
        <dbReference type="ARBA" id="ARBA00023158"/>
    </source>
</evidence>
<dbReference type="Pfam" id="PF00270">
    <property type="entry name" value="DEAD"/>
    <property type="match status" value="1"/>
</dbReference>
<evidence type="ECO:0000256" key="5">
    <source>
        <dbReference type="ARBA" id="ARBA00022723"/>
    </source>
</evidence>
<dbReference type="PROSITE" id="PS50137">
    <property type="entry name" value="DS_RBD"/>
    <property type="match status" value="1"/>
</dbReference>
<dbReference type="PROSITE" id="PS50821">
    <property type="entry name" value="PAZ"/>
    <property type="match status" value="1"/>
</dbReference>
<dbReference type="InterPro" id="IPR011545">
    <property type="entry name" value="DEAD/DEAH_box_helicase_dom"/>
</dbReference>
<keyword evidence="12" id="KW-0460">Magnesium</keyword>
<dbReference type="InterPro" id="IPR027417">
    <property type="entry name" value="P-loop_NTPase"/>
</dbReference>
<accession>A0AAV1C5B4</accession>
<dbReference type="Pfam" id="PF02170">
    <property type="entry name" value="PAZ"/>
    <property type="match status" value="1"/>
</dbReference>
<dbReference type="SMART" id="SM00490">
    <property type="entry name" value="HELICc"/>
    <property type="match status" value="1"/>
</dbReference>
<evidence type="ECO:0000313" key="26">
    <source>
        <dbReference type="Proteomes" id="UP001161247"/>
    </source>
</evidence>
<keyword evidence="5" id="KW-0479">Metal-binding</keyword>
<keyword evidence="16" id="KW-0539">Nucleus</keyword>
<dbReference type="FunFam" id="3.30.160.380:FF:000001">
    <property type="entry name" value="Endoribonuclease dicer-like 1"/>
    <property type="match status" value="1"/>
</dbReference>
<keyword evidence="7" id="KW-0547">Nucleotide-binding</keyword>
<evidence type="ECO:0000256" key="6">
    <source>
        <dbReference type="ARBA" id="ARBA00022737"/>
    </source>
</evidence>
<dbReference type="InterPro" id="IPR003100">
    <property type="entry name" value="PAZ_dom"/>
</dbReference>
<keyword evidence="6" id="KW-0677">Repeat</keyword>
<dbReference type="EMBL" id="OX459118">
    <property type="protein sequence ID" value="CAI9090836.1"/>
    <property type="molecule type" value="Genomic_DNA"/>
</dbReference>
<dbReference type="InterPro" id="IPR000999">
    <property type="entry name" value="RNase_III_dom"/>
</dbReference>
<dbReference type="GO" id="GO:0046872">
    <property type="term" value="F:metal ion binding"/>
    <property type="evidence" value="ECO:0007669"/>
    <property type="project" value="UniProtKB-KW"/>
</dbReference>
<dbReference type="Pfam" id="PF00271">
    <property type="entry name" value="Helicase_C"/>
    <property type="match status" value="1"/>
</dbReference>
<feature type="domain" description="RNase III" evidence="20">
    <location>
        <begin position="1203"/>
        <end position="1350"/>
    </location>
</feature>
<dbReference type="Proteomes" id="UP001161247">
    <property type="component" value="Chromosome 1"/>
</dbReference>
<dbReference type="CDD" id="cd00593">
    <property type="entry name" value="RIBOc"/>
    <property type="match status" value="2"/>
</dbReference>
<evidence type="ECO:0000259" key="24">
    <source>
        <dbReference type="PROSITE" id="PS51327"/>
    </source>
</evidence>
<dbReference type="FunFam" id="3.40.50.300:FF:000705">
    <property type="entry name" value="Endoribonuclease dicer-like protein"/>
    <property type="match status" value="1"/>
</dbReference>
<evidence type="ECO:0000259" key="22">
    <source>
        <dbReference type="PROSITE" id="PS51192"/>
    </source>
</evidence>
<dbReference type="GO" id="GO:0010267">
    <property type="term" value="P:ta-siRNA processing"/>
    <property type="evidence" value="ECO:0007669"/>
    <property type="project" value="UniProtKB-ARBA"/>
</dbReference>
<dbReference type="GO" id="GO:0004386">
    <property type="term" value="F:helicase activity"/>
    <property type="evidence" value="ECO:0007669"/>
    <property type="project" value="UniProtKB-KW"/>
</dbReference>
<dbReference type="PROSITE" id="PS51327">
    <property type="entry name" value="DICER_DSRBF"/>
    <property type="match status" value="1"/>
</dbReference>